<protein>
    <submittedName>
        <fullName evidence="1">Uncharacterized protein</fullName>
    </submittedName>
</protein>
<comment type="caution">
    <text evidence="1">The sequence shown here is derived from an EMBL/GenBank/DDBJ whole genome shotgun (WGS) entry which is preliminary data.</text>
</comment>
<reference evidence="1" key="2">
    <citation type="submission" date="2020-11" db="EMBL/GenBank/DDBJ databases">
        <authorList>
            <person name="McCartney M.A."/>
            <person name="Auch B."/>
            <person name="Kono T."/>
            <person name="Mallez S."/>
            <person name="Becker A."/>
            <person name="Gohl D.M."/>
            <person name="Silverstein K.A.T."/>
            <person name="Koren S."/>
            <person name="Bechman K.B."/>
            <person name="Herman A."/>
            <person name="Abrahante J.E."/>
            <person name="Garbe J."/>
        </authorList>
    </citation>
    <scope>NUCLEOTIDE SEQUENCE</scope>
    <source>
        <strain evidence="1">Duluth1</strain>
        <tissue evidence="1">Whole animal</tissue>
    </source>
</reference>
<organism evidence="1 2">
    <name type="scientific">Dreissena polymorpha</name>
    <name type="common">Zebra mussel</name>
    <name type="synonym">Mytilus polymorpha</name>
    <dbReference type="NCBI Taxonomy" id="45954"/>
    <lineage>
        <taxon>Eukaryota</taxon>
        <taxon>Metazoa</taxon>
        <taxon>Spiralia</taxon>
        <taxon>Lophotrochozoa</taxon>
        <taxon>Mollusca</taxon>
        <taxon>Bivalvia</taxon>
        <taxon>Autobranchia</taxon>
        <taxon>Heteroconchia</taxon>
        <taxon>Euheterodonta</taxon>
        <taxon>Imparidentia</taxon>
        <taxon>Neoheterodontei</taxon>
        <taxon>Myida</taxon>
        <taxon>Dreissenoidea</taxon>
        <taxon>Dreissenidae</taxon>
        <taxon>Dreissena</taxon>
    </lineage>
</organism>
<accession>A0A9D4RAS5</accession>
<reference evidence="1" key="1">
    <citation type="journal article" date="2019" name="bioRxiv">
        <title>The Genome of the Zebra Mussel, Dreissena polymorpha: A Resource for Invasive Species Research.</title>
        <authorList>
            <person name="McCartney M.A."/>
            <person name="Auch B."/>
            <person name="Kono T."/>
            <person name="Mallez S."/>
            <person name="Zhang Y."/>
            <person name="Obille A."/>
            <person name="Becker A."/>
            <person name="Abrahante J.E."/>
            <person name="Garbe J."/>
            <person name="Badalamenti J.P."/>
            <person name="Herman A."/>
            <person name="Mangelson H."/>
            <person name="Liachko I."/>
            <person name="Sullivan S."/>
            <person name="Sone E.D."/>
            <person name="Koren S."/>
            <person name="Silverstein K.A.T."/>
            <person name="Beckman K.B."/>
            <person name="Gohl D.M."/>
        </authorList>
    </citation>
    <scope>NUCLEOTIDE SEQUENCE</scope>
    <source>
        <strain evidence="1">Duluth1</strain>
        <tissue evidence="1">Whole animal</tissue>
    </source>
</reference>
<evidence type="ECO:0000313" key="2">
    <source>
        <dbReference type="Proteomes" id="UP000828390"/>
    </source>
</evidence>
<gene>
    <name evidence="1" type="ORF">DPMN_024441</name>
</gene>
<name>A0A9D4RAS5_DREPO</name>
<keyword evidence="2" id="KW-1185">Reference proteome</keyword>
<dbReference type="Proteomes" id="UP000828390">
    <property type="component" value="Unassembled WGS sequence"/>
</dbReference>
<proteinExistence type="predicted"/>
<dbReference type="AlphaFoldDB" id="A0A9D4RAS5"/>
<dbReference type="EMBL" id="JAIWYP010000002">
    <property type="protein sequence ID" value="KAH3861511.1"/>
    <property type="molecule type" value="Genomic_DNA"/>
</dbReference>
<sequence>MQDTCKNEVARNSSVIEASIAELMANGSEESSEELRMLRVLQNNMEEVDNLCMHSCSGKGECINGKYTFELIAQA</sequence>
<evidence type="ECO:0000313" key="1">
    <source>
        <dbReference type="EMBL" id="KAH3861511.1"/>
    </source>
</evidence>